<reference evidence="4" key="1">
    <citation type="journal article" date="2019" name="Int. J. Syst. Evol. Microbiol.">
        <title>The Global Catalogue of Microorganisms (GCM) 10K type strain sequencing project: providing services to taxonomists for standard genome sequencing and annotation.</title>
        <authorList>
            <consortium name="The Broad Institute Genomics Platform"/>
            <consortium name="The Broad Institute Genome Sequencing Center for Infectious Disease"/>
            <person name="Wu L."/>
            <person name="Ma J."/>
        </authorList>
    </citation>
    <scope>NUCLEOTIDE SEQUENCE [LARGE SCALE GENOMIC DNA]</scope>
    <source>
        <strain evidence="4">JCM 19635</strain>
    </source>
</reference>
<feature type="signal peptide" evidence="1">
    <location>
        <begin position="1"/>
        <end position="30"/>
    </location>
</feature>
<sequence>MKTYRLPFNLLAWACLLGCLLSARLGPAQALLSPDAVPKFVNALPIPSVINTTNSGKKSITLTVSQFEQDLLGLKKPDGSPLLTTVWGYNGQYPGPTILAKKDQPVSVRWLNRLVDAAGQPLPHLLPVDQSISWANPPTPGVPIVTHLHGGHTESASDGLPEAWYTPFAQSTGPVFSKGENIPYYYENSQDAATLWYHDHALGITRLNVYAGLAGFYLLTDGFENGLRHSGRLPDSRYDIGLAIQDRLFTADGQLFYPSEPEEEDAPRPSILPEFFGDIILVNGKA</sequence>
<gene>
    <name evidence="3" type="ORF">ACFQT0_29170</name>
</gene>
<evidence type="ECO:0000313" key="4">
    <source>
        <dbReference type="Proteomes" id="UP001596513"/>
    </source>
</evidence>
<keyword evidence="4" id="KW-1185">Reference proteome</keyword>
<evidence type="ECO:0000259" key="2">
    <source>
        <dbReference type="Pfam" id="PF07732"/>
    </source>
</evidence>
<dbReference type="EMBL" id="JBHTEK010000005">
    <property type="protein sequence ID" value="MFC7671009.1"/>
    <property type="molecule type" value="Genomic_DNA"/>
</dbReference>
<name>A0ABW2UFQ9_9BACT</name>
<dbReference type="Pfam" id="PF07732">
    <property type="entry name" value="Cu-oxidase_3"/>
    <property type="match status" value="2"/>
</dbReference>
<dbReference type="Proteomes" id="UP001596513">
    <property type="component" value="Unassembled WGS sequence"/>
</dbReference>
<dbReference type="InterPro" id="IPR045087">
    <property type="entry name" value="Cu-oxidase_fam"/>
</dbReference>
<feature type="chain" id="PRO_5046793263" evidence="1">
    <location>
        <begin position="31"/>
        <end position="286"/>
    </location>
</feature>
<dbReference type="PANTHER" id="PTHR48267:SF1">
    <property type="entry name" value="BILIRUBIN OXIDASE"/>
    <property type="match status" value="1"/>
</dbReference>
<keyword evidence="1" id="KW-0732">Signal</keyword>
<evidence type="ECO:0000313" key="3">
    <source>
        <dbReference type="EMBL" id="MFC7671009.1"/>
    </source>
</evidence>
<feature type="domain" description="Plastocyanin-like" evidence="2">
    <location>
        <begin position="84"/>
        <end position="114"/>
    </location>
</feature>
<organism evidence="3 4">
    <name type="scientific">Hymenobacter humi</name>
    <dbReference type="NCBI Taxonomy" id="1411620"/>
    <lineage>
        <taxon>Bacteria</taxon>
        <taxon>Pseudomonadati</taxon>
        <taxon>Bacteroidota</taxon>
        <taxon>Cytophagia</taxon>
        <taxon>Cytophagales</taxon>
        <taxon>Hymenobacteraceae</taxon>
        <taxon>Hymenobacter</taxon>
    </lineage>
</organism>
<evidence type="ECO:0000256" key="1">
    <source>
        <dbReference type="SAM" id="SignalP"/>
    </source>
</evidence>
<dbReference type="CDD" id="cd13844">
    <property type="entry name" value="CuRO_1_BOD_CotA_like"/>
    <property type="match status" value="1"/>
</dbReference>
<proteinExistence type="predicted"/>
<dbReference type="Gene3D" id="2.60.40.420">
    <property type="entry name" value="Cupredoxins - blue copper proteins"/>
    <property type="match status" value="2"/>
</dbReference>
<dbReference type="PANTHER" id="PTHR48267">
    <property type="entry name" value="CUPREDOXIN SUPERFAMILY PROTEIN"/>
    <property type="match status" value="1"/>
</dbReference>
<dbReference type="RefSeq" id="WP_380206857.1">
    <property type="nucleotide sequence ID" value="NZ_JBHTEK010000005.1"/>
</dbReference>
<accession>A0ABW2UFQ9</accession>
<dbReference type="InterPro" id="IPR011707">
    <property type="entry name" value="Cu-oxidase-like_N"/>
</dbReference>
<dbReference type="SUPFAM" id="SSF49503">
    <property type="entry name" value="Cupredoxins"/>
    <property type="match status" value="1"/>
</dbReference>
<comment type="caution">
    <text evidence="3">The sequence shown here is derived from an EMBL/GenBank/DDBJ whole genome shotgun (WGS) entry which is preliminary data.</text>
</comment>
<feature type="domain" description="Plastocyanin-like" evidence="2">
    <location>
        <begin position="146"/>
        <end position="220"/>
    </location>
</feature>
<protein>
    <submittedName>
        <fullName evidence="3">Multicopper oxidase domain-containing protein</fullName>
    </submittedName>
</protein>
<dbReference type="InterPro" id="IPR008972">
    <property type="entry name" value="Cupredoxin"/>
</dbReference>